<evidence type="ECO:0000313" key="2">
    <source>
        <dbReference type="EMBL" id="KAF2135127.1"/>
    </source>
</evidence>
<dbReference type="RefSeq" id="XP_033390846.1">
    <property type="nucleotide sequence ID" value="XM_033536155.1"/>
</dbReference>
<sequence>NWIRAHPYQAAFILLSILAIFLAPIITLHVLAAMGFTTVGPVTGTTAVVIQSVISPVGAGSAFAILQSASIGGYGLSIMVGFAQAIAIATTG</sequence>
<dbReference type="EMBL" id="ML995671">
    <property type="protein sequence ID" value="KAF2135127.1"/>
    <property type="molecule type" value="Genomic_DNA"/>
</dbReference>
<dbReference type="Gene3D" id="6.10.110.10">
    <property type="match status" value="1"/>
</dbReference>
<evidence type="ECO:0000256" key="1">
    <source>
        <dbReference type="SAM" id="Phobius"/>
    </source>
</evidence>
<evidence type="ECO:0000313" key="3">
    <source>
        <dbReference type="Proteomes" id="UP000799438"/>
    </source>
</evidence>
<keyword evidence="3" id="KW-1185">Reference proteome</keyword>
<feature type="transmembrane region" description="Helical" evidence="1">
    <location>
        <begin position="73"/>
        <end position="91"/>
    </location>
</feature>
<protein>
    <submittedName>
        <fullName evidence="2">Uncharacterized protein</fullName>
    </submittedName>
</protein>
<name>A0A6A6AWD8_9PEZI</name>
<feature type="non-terminal residue" evidence="2">
    <location>
        <position position="1"/>
    </location>
</feature>
<feature type="transmembrane region" description="Helical" evidence="1">
    <location>
        <begin position="12"/>
        <end position="36"/>
    </location>
</feature>
<dbReference type="OrthoDB" id="440424at2759"/>
<keyword evidence="1" id="KW-0472">Membrane</keyword>
<keyword evidence="1" id="KW-0812">Transmembrane</keyword>
<feature type="non-terminal residue" evidence="2">
    <location>
        <position position="92"/>
    </location>
</feature>
<proteinExistence type="predicted"/>
<reference evidence="2" key="1">
    <citation type="journal article" date="2020" name="Stud. Mycol.">
        <title>101 Dothideomycetes genomes: a test case for predicting lifestyles and emergence of pathogens.</title>
        <authorList>
            <person name="Haridas S."/>
            <person name="Albert R."/>
            <person name="Binder M."/>
            <person name="Bloem J."/>
            <person name="Labutti K."/>
            <person name="Salamov A."/>
            <person name="Andreopoulos B."/>
            <person name="Baker S."/>
            <person name="Barry K."/>
            <person name="Bills G."/>
            <person name="Bluhm B."/>
            <person name="Cannon C."/>
            <person name="Castanera R."/>
            <person name="Culley D."/>
            <person name="Daum C."/>
            <person name="Ezra D."/>
            <person name="Gonzalez J."/>
            <person name="Henrissat B."/>
            <person name="Kuo A."/>
            <person name="Liang C."/>
            <person name="Lipzen A."/>
            <person name="Lutzoni F."/>
            <person name="Magnuson J."/>
            <person name="Mondo S."/>
            <person name="Nolan M."/>
            <person name="Ohm R."/>
            <person name="Pangilinan J."/>
            <person name="Park H.-J."/>
            <person name="Ramirez L."/>
            <person name="Alfaro M."/>
            <person name="Sun H."/>
            <person name="Tritt A."/>
            <person name="Yoshinaga Y."/>
            <person name="Zwiers L.-H."/>
            <person name="Turgeon B."/>
            <person name="Goodwin S."/>
            <person name="Spatafora J."/>
            <person name="Crous P."/>
            <person name="Grigoriev I."/>
        </authorList>
    </citation>
    <scope>NUCLEOTIDE SEQUENCE</scope>
    <source>
        <strain evidence="2">CBS 121167</strain>
    </source>
</reference>
<dbReference type="GeneID" id="54293651"/>
<organism evidence="2 3">
    <name type="scientific">Aplosporella prunicola CBS 121167</name>
    <dbReference type="NCBI Taxonomy" id="1176127"/>
    <lineage>
        <taxon>Eukaryota</taxon>
        <taxon>Fungi</taxon>
        <taxon>Dikarya</taxon>
        <taxon>Ascomycota</taxon>
        <taxon>Pezizomycotina</taxon>
        <taxon>Dothideomycetes</taxon>
        <taxon>Dothideomycetes incertae sedis</taxon>
        <taxon>Botryosphaeriales</taxon>
        <taxon>Aplosporellaceae</taxon>
        <taxon>Aplosporella</taxon>
    </lineage>
</organism>
<feature type="transmembrane region" description="Helical" evidence="1">
    <location>
        <begin position="48"/>
        <end position="66"/>
    </location>
</feature>
<dbReference type="Proteomes" id="UP000799438">
    <property type="component" value="Unassembled WGS sequence"/>
</dbReference>
<dbReference type="AlphaFoldDB" id="A0A6A6AWD8"/>
<keyword evidence="1" id="KW-1133">Transmembrane helix</keyword>
<accession>A0A6A6AWD8</accession>
<gene>
    <name evidence="2" type="ORF">K452DRAFT_210133</name>
</gene>
<dbReference type="InterPro" id="IPR038213">
    <property type="entry name" value="IFI6/IFI27-like_sf"/>
</dbReference>